<dbReference type="Pfam" id="PF02815">
    <property type="entry name" value="MIR"/>
    <property type="match status" value="1"/>
</dbReference>
<dbReference type="CDD" id="cd22249">
    <property type="entry name" value="UDM1_RNF168_RNF169-like"/>
    <property type="match status" value="1"/>
</dbReference>
<dbReference type="PANTHER" id="PTHR46809:SF2">
    <property type="entry name" value="GH21273P"/>
    <property type="match status" value="1"/>
</dbReference>
<dbReference type="AlphaFoldDB" id="A0A9W8IF68"/>
<feature type="compositionally biased region" description="Polar residues" evidence="3">
    <location>
        <begin position="155"/>
        <end position="174"/>
    </location>
</feature>
<reference evidence="5" key="1">
    <citation type="submission" date="2022-07" db="EMBL/GenBank/DDBJ databases">
        <title>Phylogenomic reconstructions and comparative analyses of Kickxellomycotina fungi.</title>
        <authorList>
            <person name="Reynolds N.K."/>
            <person name="Stajich J.E."/>
            <person name="Barry K."/>
            <person name="Grigoriev I.V."/>
            <person name="Crous P."/>
            <person name="Smith M.E."/>
        </authorList>
    </citation>
    <scope>NUCLEOTIDE SEQUENCE</scope>
    <source>
        <strain evidence="5">NRRL 1566</strain>
    </source>
</reference>
<gene>
    <name evidence="5" type="ORF">IWW36_002800</name>
</gene>
<dbReference type="CDD" id="cd23263">
    <property type="entry name" value="beta-trefoil_MIR"/>
    <property type="match status" value="1"/>
</dbReference>
<evidence type="ECO:0000256" key="1">
    <source>
        <dbReference type="ARBA" id="ARBA00022729"/>
    </source>
</evidence>
<feature type="region of interest" description="Disordered" evidence="3">
    <location>
        <begin position="389"/>
        <end position="469"/>
    </location>
</feature>
<protein>
    <recommendedName>
        <fullName evidence="4">MIR domain-containing protein</fullName>
    </recommendedName>
</protein>
<evidence type="ECO:0000256" key="2">
    <source>
        <dbReference type="ARBA" id="ARBA00022737"/>
    </source>
</evidence>
<feature type="compositionally biased region" description="Polar residues" evidence="3">
    <location>
        <begin position="236"/>
        <end position="257"/>
    </location>
</feature>
<keyword evidence="1" id="KW-0732">Signal</keyword>
<accession>A0A9W8IF68</accession>
<evidence type="ECO:0000313" key="6">
    <source>
        <dbReference type="Proteomes" id="UP001139887"/>
    </source>
</evidence>
<dbReference type="Gene3D" id="2.80.10.50">
    <property type="match status" value="1"/>
</dbReference>
<feature type="compositionally biased region" description="Polar residues" evidence="3">
    <location>
        <begin position="453"/>
        <end position="462"/>
    </location>
</feature>
<feature type="region of interest" description="Disordered" evidence="3">
    <location>
        <begin position="332"/>
        <end position="373"/>
    </location>
</feature>
<dbReference type="Proteomes" id="UP001139887">
    <property type="component" value="Unassembled WGS sequence"/>
</dbReference>
<dbReference type="SUPFAM" id="SSF82109">
    <property type="entry name" value="MIR domain"/>
    <property type="match status" value="1"/>
</dbReference>
<evidence type="ECO:0000256" key="3">
    <source>
        <dbReference type="SAM" id="MobiDB-lite"/>
    </source>
</evidence>
<dbReference type="EMBL" id="JANBUW010000096">
    <property type="protein sequence ID" value="KAJ2849201.1"/>
    <property type="molecule type" value="Genomic_DNA"/>
</dbReference>
<organism evidence="5 6">
    <name type="scientific">Coemansia brasiliensis</name>
    <dbReference type="NCBI Taxonomy" id="2650707"/>
    <lineage>
        <taxon>Eukaryota</taxon>
        <taxon>Fungi</taxon>
        <taxon>Fungi incertae sedis</taxon>
        <taxon>Zoopagomycota</taxon>
        <taxon>Kickxellomycotina</taxon>
        <taxon>Kickxellomycetes</taxon>
        <taxon>Kickxellales</taxon>
        <taxon>Kickxellaceae</taxon>
        <taxon>Coemansia</taxon>
    </lineage>
</organism>
<dbReference type="InterPro" id="IPR016093">
    <property type="entry name" value="MIR_motif"/>
</dbReference>
<dbReference type="OrthoDB" id="5588846at2759"/>
<feature type="domain" description="MIR" evidence="4">
    <location>
        <begin position="472"/>
        <end position="527"/>
    </location>
</feature>
<feature type="domain" description="MIR" evidence="4">
    <location>
        <begin position="535"/>
        <end position="591"/>
    </location>
</feature>
<keyword evidence="2" id="KW-0677">Repeat</keyword>
<dbReference type="InterPro" id="IPR036300">
    <property type="entry name" value="MIR_dom_sf"/>
</dbReference>
<comment type="caution">
    <text evidence="5">The sequence shown here is derived from an EMBL/GenBank/DDBJ whole genome shotgun (WGS) entry which is preliminary data.</text>
</comment>
<dbReference type="SMART" id="SM00472">
    <property type="entry name" value="MIR"/>
    <property type="match status" value="3"/>
</dbReference>
<proteinExistence type="predicted"/>
<feature type="region of interest" description="Disordered" evidence="3">
    <location>
        <begin position="1"/>
        <end position="269"/>
    </location>
</feature>
<dbReference type="PROSITE" id="PS50919">
    <property type="entry name" value="MIR"/>
    <property type="match status" value="2"/>
</dbReference>
<feature type="compositionally biased region" description="Low complexity" evidence="3">
    <location>
        <begin position="175"/>
        <end position="235"/>
    </location>
</feature>
<feature type="compositionally biased region" description="Pro residues" evidence="3">
    <location>
        <begin position="112"/>
        <end position="122"/>
    </location>
</feature>
<feature type="compositionally biased region" description="Polar residues" evidence="3">
    <location>
        <begin position="28"/>
        <end position="46"/>
    </location>
</feature>
<feature type="compositionally biased region" description="Polar residues" evidence="3">
    <location>
        <begin position="389"/>
        <end position="401"/>
    </location>
</feature>
<feature type="compositionally biased region" description="Basic and acidic residues" evidence="3">
    <location>
        <begin position="410"/>
        <end position="429"/>
    </location>
</feature>
<keyword evidence="6" id="KW-1185">Reference proteome</keyword>
<feature type="compositionally biased region" description="Pro residues" evidence="3">
    <location>
        <begin position="84"/>
        <end position="95"/>
    </location>
</feature>
<dbReference type="PANTHER" id="PTHR46809">
    <property type="entry name" value="STROMAL CELL-DERIVED FACTOR 2-LIKE PROTEIN"/>
    <property type="match status" value="1"/>
</dbReference>
<name>A0A9W8IF68_9FUNG</name>
<evidence type="ECO:0000313" key="5">
    <source>
        <dbReference type="EMBL" id="KAJ2849201.1"/>
    </source>
</evidence>
<feature type="compositionally biased region" description="Polar residues" evidence="3">
    <location>
        <begin position="63"/>
        <end position="77"/>
    </location>
</feature>
<evidence type="ECO:0000259" key="4">
    <source>
        <dbReference type="PROSITE" id="PS50919"/>
    </source>
</evidence>
<sequence>MAYHSQVLDPGFGDESNGPQPSRYKVSHLTQSYATTLVRQSGDMTRSSTSTAGPTAGGPSGAQYNGSGPQPYSTPGNATAGPNARPPQQRPPPPANNASGPQAYPQTLGATRPPPQQYPPPSTQSVPNMPLAFTPYPGASTETSSIYSGPHPGNGHTSSTINTTSGAYYAPTTNSSSSGISEGYGYPQQQPYQHPSYQQQHSSFQQQQQHPYPQQQHPYPQQQQQPYPQHQQQPQAVNVSTVYSTASYSPTQGPSFSNNVNMNNNSGPTPGNVAYAPSIGGPTVYGRPQYAQSAYGSSIPEPATSRMGTAGAIATGAIAAGALAYGVHKYREGASEEEKKEQQRKQWMEAERVRRESDARRQREEEEQKRRNEYERWRREENDRYMQQITAPKQQYSNPPSVVSYHTGRYRSESRASSHSSHHNDRFHPPDPFGRAPYTFDPRDIRHPDPTRSSENSKTAQTYPELWQKPSDTTIKIGSMLALKHLGSGRHLRTDRSHSTQSGSNQQLVYAHGWATDELDRWQVLPANTETPAPGSIISYGTQVRLRHYETGRHLHSHYGFFEPVSGQNEVTAFGDQTQSDENDHWVIERWGDGGYGQTWKATDPIVLRHYVSGMTLCSHNIHMSDDIQAVLCSGPGHGESDKWRVVLDC</sequence>
<feature type="compositionally biased region" description="Basic and acidic residues" evidence="3">
    <location>
        <begin position="441"/>
        <end position="452"/>
    </location>
</feature>